<dbReference type="GO" id="GO:0008877">
    <property type="term" value="F:glucose-1-phosphatase activity"/>
    <property type="evidence" value="ECO:0007669"/>
    <property type="project" value="UniProtKB-EC"/>
</dbReference>
<dbReference type="AlphaFoldDB" id="A0ABD1FP74"/>
<dbReference type="InterPro" id="IPR036412">
    <property type="entry name" value="HAD-like_sf"/>
</dbReference>
<dbReference type="InterPro" id="IPR006439">
    <property type="entry name" value="HAD-SF_hydro_IA"/>
</dbReference>
<comment type="caution">
    <text evidence="1">The sequence shown here is derived from an EMBL/GenBank/DDBJ whole genome shotgun (WGS) entry which is preliminary data.</text>
</comment>
<dbReference type="SFLD" id="SFLDG01129">
    <property type="entry name" value="C1.5:_HAD__Beta-PGM__Phosphata"/>
    <property type="match status" value="1"/>
</dbReference>
<dbReference type="Proteomes" id="UP001567538">
    <property type="component" value="Unassembled WGS sequence"/>
</dbReference>
<dbReference type="Gene3D" id="3.40.50.1000">
    <property type="entry name" value="HAD superfamily/HAD-like"/>
    <property type="match status" value="1"/>
</dbReference>
<dbReference type="SUPFAM" id="SSF56784">
    <property type="entry name" value="HAD-like"/>
    <property type="match status" value="1"/>
</dbReference>
<dbReference type="PANTHER" id="PTHR43611">
    <property type="entry name" value="ALPHA-D-GLUCOSE 1-PHOSPHATE PHOSPHATASE"/>
    <property type="match status" value="1"/>
</dbReference>
<dbReference type="PANTHER" id="PTHR43611:SF3">
    <property type="entry name" value="FLAVIN MONONUCLEOTIDE HYDROLASE 1, CHLOROPLATIC"/>
    <property type="match status" value="1"/>
</dbReference>
<dbReference type="Pfam" id="PF00702">
    <property type="entry name" value="Hydrolase"/>
    <property type="match status" value="1"/>
</dbReference>
<dbReference type="EC" id="3.1.3.10" evidence="1"/>
<dbReference type="SFLD" id="SFLDS00003">
    <property type="entry name" value="Haloacid_Dehalogenase"/>
    <property type="match status" value="1"/>
</dbReference>
<reference evidence="1 2" key="1">
    <citation type="submission" date="2024-06" db="EMBL/GenBank/DDBJ databases">
        <title>A chromosome level genome sequence of Diviner's sage (Salvia divinorum).</title>
        <authorList>
            <person name="Ford S.A."/>
            <person name="Ro D.-K."/>
            <person name="Ness R.W."/>
            <person name="Phillips M.A."/>
        </authorList>
    </citation>
    <scope>NUCLEOTIDE SEQUENCE [LARGE SCALE GENOMIC DNA]</scope>
    <source>
        <strain evidence="1">SAF-2024a</strain>
        <tissue evidence="1">Leaf</tissue>
    </source>
</reference>
<sequence length="259" mass="30029">MAAHRLVWRFSSFPVAKVEQRPPYTASPYSATRGMKMSLSHRTTAVGAETISQTTRKLPILLFDIMDTIVRDPFYHEIPAFFRMSMKELLECKHPTAWVEFEKGLINEVELAQKFFKDGRPLDLEGLKSCMRRAYTYIEGVEELLIDLKNNGYEMHTSTNYPIWYEIIEEKLKLSSYLSWTFCSCTMGKRKPDPDFYMDMLKHLKVEPTCCIFIDDRLKNVEAALQAGFNGIHFKTADSLRRDLSDLGVILHTENPNFC</sequence>
<dbReference type="InterPro" id="IPR023214">
    <property type="entry name" value="HAD_sf"/>
</dbReference>
<evidence type="ECO:0000313" key="2">
    <source>
        <dbReference type="Proteomes" id="UP001567538"/>
    </source>
</evidence>
<dbReference type="NCBIfam" id="TIGR01509">
    <property type="entry name" value="HAD-SF-IA-v3"/>
    <property type="match status" value="1"/>
</dbReference>
<gene>
    <name evidence="1" type="primary">FHY1</name>
    <name evidence="1" type="ORF">AAHA92_32828</name>
</gene>
<protein>
    <submittedName>
        <fullName evidence="1">Flavin mononucleotide hydrolase 1, chloroplatic</fullName>
        <ecNumber evidence="1">3.1.3.10</ecNumber>
    </submittedName>
</protein>
<organism evidence="1 2">
    <name type="scientific">Salvia divinorum</name>
    <name type="common">Maria pastora</name>
    <name type="synonym">Diviner's sage</name>
    <dbReference type="NCBI Taxonomy" id="28513"/>
    <lineage>
        <taxon>Eukaryota</taxon>
        <taxon>Viridiplantae</taxon>
        <taxon>Streptophyta</taxon>
        <taxon>Embryophyta</taxon>
        <taxon>Tracheophyta</taxon>
        <taxon>Spermatophyta</taxon>
        <taxon>Magnoliopsida</taxon>
        <taxon>eudicotyledons</taxon>
        <taxon>Gunneridae</taxon>
        <taxon>Pentapetalae</taxon>
        <taxon>asterids</taxon>
        <taxon>lamiids</taxon>
        <taxon>Lamiales</taxon>
        <taxon>Lamiaceae</taxon>
        <taxon>Nepetoideae</taxon>
        <taxon>Mentheae</taxon>
        <taxon>Salviinae</taxon>
        <taxon>Salvia</taxon>
        <taxon>Salvia subgen. Calosphace</taxon>
    </lineage>
</organism>
<dbReference type="EMBL" id="JBEAFC010000014">
    <property type="protein sequence ID" value="KAL1532868.1"/>
    <property type="molecule type" value="Genomic_DNA"/>
</dbReference>
<proteinExistence type="predicted"/>
<accession>A0ABD1FP74</accession>
<keyword evidence="1" id="KW-0378">Hydrolase</keyword>
<keyword evidence="2" id="KW-1185">Reference proteome</keyword>
<name>A0ABD1FP74_SALDI</name>
<evidence type="ECO:0000313" key="1">
    <source>
        <dbReference type="EMBL" id="KAL1532868.1"/>
    </source>
</evidence>